<sequence length="381" mass="42719">MVISKKPLHFIVAALVAFLPLVTVANPESDSTAVAHNSVTTETAAHHEEESKDLKTEIKEFINHHLQDSYDFHLFSYEDDAKVEHHIGFPLPVILWDNGLQLFSSSKFHHGESAAESNGNYYRLFHGKIYKVSSAEGEVTVDEKHHATNEKPLDFSITKNVFMMLVVSLIMFFLFTNLAKSYAKNGGIAKGAGRFFEPIILYIRDDIAIPNIGKNYKKYMSYLLTIFFFVWFLNIFGLTPLGVNVTGNIAITGGLALVTYLITTFTANKNYWGHIFWMPGVPAPMKLVLAPIELLGTIIKPFSLMIRLYANIVAGHVVLMSIIGLMFIFKNWIGSSLSFVLAFALSLLEILVAALQAYIFTMLSALYFGAANEEHHHDDHH</sequence>
<feature type="chain" id="PRO_5020194905" description="ATP synthase subunit a" evidence="13">
    <location>
        <begin position="26"/>
        <end position="381"/>
    </location>
</feature>
<evidence type="ECO:0000256" key="9">
    <source>
        <dbReference type="ARBA" id="ARBA00023136"/>
    </source>
</evidence>
<evidence type="ECO:0000313" key="14">
    <source>
        <dbReference type="EMBL" id="TBX71257.1"/>
    </source>
</evidence>
<dbReference type="GO" id="GO:0046933">
    <property type="term" value="F:proton-transporting ATP synthase activity, rotational mechanism"/>
    <property type="evidence" value="ECO:0007669"/>
    <property type="project" value="UniProtKB-UniRule"/>
</dbReference>
<keyword evidence="15" id="KW-1185">Reference proteome</keyword>
<evidence type="ECO:0000256" key="6">
    <source>
        <dbReference type="ARBA" id="ARBA00022781"/>
    </source>
</evidence>
<evidence type="ECO:0000256" key="2">
    <source>
        <dbReference type="ARBA" id="ARBA00006810"/>
    </source>
</evidence>
<comment type="function">
    <text evidence="11 12">Key component of the proton channel; it plays a direct role in the translocation of protons across the membrane.</text>
</comment>
<dbReference type="SUPFAM" id="SSF81336">
    <property type="entry name" value="F1F0 ATP synthase subunit A"/>
    <property type="match status" value="1"/>
</dbReference>
<keyword evidence="13" id="KW-0732">Signal</keyword>
<keyword evidence="4 11" id="KW-0138">CF(0)</keyword>
<dbReference type="HAMAP" id="MF_01393">
    <property type="entry name" value="ATP_synth_a_bact"/>
    <property type="match status" value="1"/>
</dbReference>
<evidence type="ECO:0000256" key="10">
    <source>
        <dbReference type="ARBA" id="ARBA00023310"/>
    </source>
</evidence>
<dbReference type="Gene3D" id="1.20.120.220">
    <property type="entry name" value="ATP synthase, F0 complex, subunit A"/>
    <property type="match status" value="1"/>
</dbReference>
<dbReference type="RefSeq" id="WP_131474868.1">
    <property type="nucleotide sequence ID" value="NZ_SJPE01000001.1"/>
</dbReference>
<feature type="transmembrane region" description="Helical" evidence="11">
    <location>
        <begin position="161"/>
        <end position="179"/>
    </location>
</feature>
<evidence type="ECO:0000256" key="13">
    <source>
        <dbReference type="SAM" id="SignalP"/>
    </source>
</evidence>
<feature type="signal peptide" evidence="13">
    <location>
        <begin position="1"/>
        <end position="25"/>
    </location>
</feature>
<feature type="transmembrane region" description="Helical" evidence="11">
    <location>
        <begin position="222"/>
        <end position="243"/>
    </location>
</feature>
<dbReference type="NCBIfam" id="TIGR01131">
    <property type="entry name" value="ATP_synt_6_or_A"/>
    <property type="match status" value="1"/>
</dbReference>
<dbReference type="InterPro" id="IPR045083">
    <property type="entry name" value="ATP_synth_F0_asu_bact/mt"/>
</dbReference>
<evidence type="ECO:0000256" key="11">
    <source>
        <dbReference type="HAMAP-Rule" id="MF_01393"/>
    </source>
</evidence>
<dbReference type="PRINTS" id="PR00123">
    <property type="entry name" value="ATPASEA"/>
</dbReference>
<comment type="subcellular location">
    <subcellularLocation>
        <location evidence="11 12">Cell membrane</location>
        <topology evidence="11 12">Multi-pass membrane protein</topology>
    </subcellularLocation>
    <subcellularLocation>
        <location evidence="1">Membrane</location>
        <topology evidence="1">Multi-pass membrane protein</topology>
    </subcellularLocation>
</comment>
<keyword evidence="3 11" id="KW-0813">Transport</keyword>
<gene>
    <name evidence="11 14" type="primary">atpB</name>
    <name evidence="14" type="ORF">EZL74_01760</name>
</gene>
<dbReference type="InterPro" id="IPR035908">
    <property type="entry name" value="F0_ATP_A_sf"/>
</dbReference>
<dbReference type="GO" id="GO:0045259">
    <property type="term" value="C:proton-transporting ATP synthase complex"/>
    <property type="evidence" value="ECO:0007669"/>
    <property type="project" value="UniProtKB-KW"/>
</dbReference>
<keyword evidence="7 11" id="KW-1133">Transmembrane helix</keyword>
<reference evidence="14 15" key="1">
    <citation type="submission" date="2019-02" db="EMBL/GenBank/DDBJ databases">
        <title>Flavobacterium sp. RD-2-33 isolated from forest soil.</title>
        <authorList>
            <person name="Chaudhary D.K."/>
        </authorList>
    </citation>
    <scope>NUCLEOTIDE SEQUENCE [LARGE SCALE GENOMIC DNA]</scope>
    <source>
        <strain evidence="14 15">RD-2-33</strain>
    </source>
</reference>
<comment type="similarity">
    <text evidence="2 11 12">Belongs to the ATPase A chain family.</text>
</comment>
<keyword evidence="6 11" id="KW-0375">Hydrogen ion transport</keyword>
<feature type="transmembrane region" description="Helical" evidence="11">
    <location>
        <begin position="249"/>
        <end position="268"/>
    </location>
</feature>
<evidence type="ECO:0000256" key="12">
    <source>
        <dbReference type="RuleBase" id="RU000483"/>
    </source>
</evidence>
<proteinExistence type="inferred from homology"/>
<evidence type="ECO:0000313" key="15">
    <source>
        <dbReference type="Proteomes" id="UP000293300"/>
    </source>
</evidence>
<dbReference type="PANTHER" id="PTHR11410">
    <property type="entry name" value="ATP SYNTHASE SUBUNIT A"/>
    <property type="match status" value="1"/>
</dbReference>
<evidence type="ECO:0000256" key="5">
    <source>
        <dbReference type="ARBA" id="ARBA00022692"/>
    </source>
</evidence>
<dbReference type="PANTHER" id="PTHR11410:SF0">
    <property type="entry name" value="ATP SYNTHASE SUBUNIT A"/>
    <property type="match status" value="1"/>
</dbReference>
<organism evidence="14 15">
    <name type="scientific">Flavobacterium silvisoli</name>
    <dbReference type="NCBI Taxonomy" id="2529433"/>
    <lineage>
        <taxon>Bacteria</taxon>
        <taxon>Pseudomonadati</taxon>
        <taxon>Bacteroidota</taxon>
        <taxon>Flavobacteriia</taxon>
        <taxon>Flavobacteriales</taxon>
        <taxon>Flavobacteriaceae</taxon>
        <taxon>Flavobacterium</taxon>
    </lineage>
</organism>
<dbReference type="Pfam" id="PF00119">
    <property type="entry name" value="ATP-synt_A"/>
    <property type="match status" value="1"/>
</dbReference>
<dbReference type="GO" id="GO:0005886">
    <property type="term" value="C:plasma membrane"/>
    <property type="evidence" value="ECO:0007669"/>
    <property type="project" value="UniProtKB-SubCell"/>
</dbReference>
<dbReference type="InterPro" id="IPR000568">
    <property type="entry name" value="ATP_synth_F0_asu"/>
</dbReference>
<evidence type="ECO:0000256" key="8">
    <source>
        <dbReference type="ARBA" id="ARBA00023065"/>
    </source>
</evidence>
<dbReference type="CDD" id="cd00310">
    <property type="entry name" value="ATP-synt_Fo_a_6"/>
    <property type="match status" value="1"/>
</dbReference>
<keyword evidence="11" id="KW-1003">Cell membrane</keyword>
<dbReference type="EMBL" id="SJPE01000001">
    <property type="protein sequence ID" value="TBX71257.1"/>
    <property type="molecule type" value="Genomic_DNA"/>
</dbReference>
<feature type="transmembrane region" description="Helical" evidence="11">
    <location>
        <begin position="341"/>
        <end position="368"/>
    </location>
</feature>
<evidence type="ECO:0000256" key="7">
    <source>
        <dbReference type="ARBA" id="ARBA00022989"/>
    </source>
</evidence>
<evidence type="ECO:0000256" key="1">
    <source>
        <dbReference type="ARBA" id="ARBA00004141"/>
    </source>
</evidence>
<dbReference type="Proteomes" id="UP000293300">
    <property type="component" value="Unassembled WGS sequence"/>
</dbReference>
<keyword evidence="10 11" id="KW-0066">ATP synthesis</keyword>
<accession>A0A4Q9Z908</accession>
<dbReference type="OrthoDB" id="9809130at2"/>
<evidence type="ECO:0000256" key="3">
    <source>
        <dbReference type="ARBA" id="ARBA00022448"/>
    </source>
</evidence>
<comment type="caution">
    <text evidence="14">The sequence shown here is derived from an EMBL/GenBank/DDBJ whole genome shotgun (WGS) entry which is preliminary data.</text>
</comment>
<keyword evidence="5 11" id="KW-0812">Transmembrane</keyword>
<dbReference type="AlphaFoldDB" id="A0A4Q9Z908"/>
<keyword evidence="9 11" id="KW-0472">Membrane</keyword>
<name>A0A4Q9Z908_9FLAO</name>
<protein>
    <recommendedName>
        <fullName evidence="11 12">ATP synthase subunit a</fullName>
    </recommendedName>
    <alternativeName>
        <fullName evidence="11">ATP synthase F0 sector subunit a</fullName>
    </alternativeName>
    <alternativeName>
        <fullName evidence="11">F-ATPase subunit 6</fullName>
    </alternativeName>
</protein>
<keyword evidence="8 11" id="KW-0406">Ion transport</keyword>
<evidence type="ECO:0000256" key="4">
    <source>
        <dbReference type="ARBA" id="ARBA00022547"/>
    </source>
</evidence>
<feature type="transmembrane region" description="Helical" evidence="11">
    <location>
        <begin position="308"/>
        <end position="329"/>
    </location>
</feature>